<protein>
    <submittedName>
        <fullName evidence="1">Uncharacterized protein</fullName>
    </submittedName>
</protein>
<evidence type="ECO:0000313" key="2">
    <source>
        <dbReference type="Proteomes" id="UP000427769"/>
    </source>
</evidence>
<keyword evidence="2" id="KW-1185">Reference proteome</keyword>
<organism evidence="1 2">
    <name type="scientific">Desulfosarcina widdelii</name>
    <dbReference type="NCBI Taxonomy" id="947919"/>
    <lineage>
        <taxon>Bacteria</taxon>
        <taxon>Pseudomonadati</taxon>
        <taxon>Thermodesulfobacteriota</taxon>
        <taxon>Desulfobacteria</taxon>
        <taxon>Desulfobacterales</taxon>
        <taxon>Desulfosarcinaceae</taxon>
        <taxon>Desulfosarcina</taxon>
    </lineage>
</organism>
<accession>A0A5K7YZQ2</accession>
<sequence>MVIVLLGGTFWAHRLFEDTKALMARLLKQKLNFVIVFEYKEKKVKSENPKIGFIGFGEVAYFFPLD</sequence>
<evidence type="ECO:0000313" key="1">
    <source>
        <dbReference type="EMBL" id="BBO72661.1"/>
    </source>
</evidence>
<dbReference type="EMBL" id="AP021875">
    <property type="protein sequence ID" value="BBO72661.1"/>
    <property type="molecule type" value="Genomic_DNA"/>
</dbReference>
<dbReference type="KEGG" id="dwd:DSCW_00780"/>
<reference evidence="1 2" key="1">
    <citation type="submission" date="2019-11" db="EMBL/GenBank/DDBJ databases">
        <title>Comparative genomics of hydrocarbon-degrading Desulfosarcina strains.</title>
        <authorList>
            <person name="Watanabe M."/>
            <person name="Kojima H."/>
            <person name="Fukui M."/>
        </authorList>
    </citation>
    <scope>NUCLEOTIDE SEQUENCE [LARGE SCALE GENOMIC DNA]</scope>
    <source>
        <strain evidence="1 2">PP31</strain>
    </source>
</reference>
<gene>
    <name evidence="1" type="ORF">DSCW_00780</name>
</gene>
<proteinExistence type="predicted"/>
<name>A0A5K7YZQ2_9BACT</name>
<dbReference type="AlphaFoldDB" id="A0A5K7YZQ2"/>
<dbReference type="Proteomes" id="UP000427769">
    <property type="component" value="Chromosome"/>
</dbReference>